<keyword evidence="2" id="KW-0812">Transmembrane</keyword>
<dbReference type="EMBL" id="PJQY01000269">
    <property type="protein sequence ID" value="PQQ14233.1"/>
    <property type="molecule type" value="Genomic_DNA"/>
</dbReference>
<dbReference type="Proteomes" id="UP000250321">
    <property type="component" value="Unassembled WGS sequence"/>
</dbReference>
<evidence type="ECO:0000313" key="3">
    <source>
        <dbReference type="EMBL" id="PQQ14233.1"/>
    </source>
</evidence>
<dbReference type="OrthoDB" id="1726667at2759"/>
<keyword evidence="4" id="KW-1185">Reference proteome</keyword>
<evidence type="ECO:0000256" key="1">
    <source>
        <dbReference type="SAM" id="MobiDB-lite"/>
    </source>
</evidence>
<reference evidence="3 4" key="1">
    <citation type="submission" date="2018-02" db="EMBL/GenBank/DDBJ databases">
        <title>Draft genome of wild Prunus yedoensis var. nudiflora.</title>
        <authorList>
            <person name="Baek S."/>
            <person name="Kim J.-H."/>
            <person name="Choi K."/>
            <person name="Kim G.-B."/>
            <person name="Cho A."/>
            <person name="Jang H."/>
            <person name="Shin C.-H."/>
            <person name="Yu H.-J."/>
            <person name="Mun J.-H."/>
        </authorList>
    </citation>
    <scope>NUCLEOTIDE SEQUENCE [LARGE SCALE GENOMIC DNA]</scope>
    <source>
        <strain evidence="4">cv. Jeju island</strain>
        <tissue evidence="3">Leaf</tissue>
    </source>
</reference>
<proteinExistence type="predicted"/>
<dbReference type="STRING" id="2094558.A0A314Z6R0"/>
<keyword evidence="2" id="KW-1133">Transmembrane helix</keyword>
<dbReference type="AlphaFoldDB" id="A0A314Z6R0"/>
<feature type="region of interest" description="Disordered" evidence="1">
    <location>
        <begin position="1"/>
        <end position="32"/>
    </location>
</feature>
<comment type="caution">
    <text evidence="3">The sequence shown here is derived from an EMBL/GenBank/DDBJ whole genome shotgun (WGS) entry which is preliminary data.</text>
</comment>
<name>A0A314Z6R0_PRUYE</name>
<accession>A0A314Z6R0</accession>
<feature type="transmembrane region" description="Helical" evidence="2">
    <location>
        <begin position="60"/>
        <end position="83"/>
    </location>
</feature>
<protein>
    <recommendedName>
        <fullName evidence="5">Transmembrane protein</fullName>
    </recommendedName>
</protein>
<keyword evidence="2" id="KW-0472">Membrane</keyword>
<evidence type="ECO:0000313" key="4">
    <source>
        <dbReference type="Proteomes" id="UP000250321"/>
    </source>
</evidence>
<evidence type="ECO:0008006" key="5">
    <source>
        <dbReference type="Google" id="ProtNLM"/>
    </source>
</evidence>
<organism evidence="3 4">
    <name type="scientific">Prunus yedoensis var. nudiflora</name>
    <dbReference type="NCBI Taxonomy" id="2094558"/>
    <lineage>
        <taxon>Eukaryota</taxon>
        <taxon>Viridiplantae</taxon>
        <taxon>Streptophyta</taxon>
        <taxon>Embryophyta</taxon>
        <taxon>Tracheophyta</taxon>
        <taxon>Spermatophyta</taxon>
        <taxon>Magnoliopsida</taxon>
        <taxon>eudicotyledons</taxon>
        <taxon>Gunneridae</taxon>
        <taxon>Pentapetalae</taxon>
        <taxon>rosids</taxon>
        <taxon>fabids</taxon>
        <taxon>Rosales</taxon>
        <taxon>Rosaceae</taxon>
        <taxon>Amygdaloideae</taxon>
        <taxon>Amygdaleae</taxon>
        <taxon>Prunus</taxon>
    </lineage>
</organism>
<sequence length="101" mass="11106">MEGLQKLIGKVSKDPPKLGNSSSSSSSSFDSHRAGEGLAAALSSSDQSRILFNRPARHVVSLWTCSKLCTLCFVAGIVVGYTLKRRVRRWASRLLKRIKDE</sequence>
<gene>
    <name evidence="3" type="ORF">Pyn_06038</name>
</gene>
<evidence type="ECO:0000256" key="2">
    <source>
        <dbReference type="SAM" id="Phobius"/>
    </source>
</evidence>